<proteinExistence type="predicted"/>
<evidence type="ECO:0000313" key="1">
    <source>
        <dbReference type="EMBL" id="KAJ0214367.1"/>
    </source>
</evidence>
<protein>
    <submittedName>
        <fullName evidence="1">Uncharacterized protein</fullName>
    </submittedName>
</protein>
<keyword evidence="2" id="KW-1185">Reference proteome</keyword>
<reference evidence="1 2" key="1">
    <citation type="journal article" date="2017" name="Nat. Commun.">
        <title>Genome assembly with in vitro proximity ligation data and whole-genome triplication in lettuce.</title>
        <authorList>
            <person name="Reyes-Chin-Wo S."/>
            <person name="Wang Z."/>
            <person name="Yang X."/>
            <person name="Kozik A."/>
            <person name="Arikit S."/>
            <person name="Song C."/>
            <person name="Xia L."/>
            <person name="Froenicke L."/>
            <person name="Lavelle D.O."/>
            <person name="Truco M.J."/>
            <person name="Xia R."/>
            <person name="Zhu S."/>
            <person name="Xu C."/>
            <person name="Xu H."/>
            <person name="Xu X."/>
            <person name="Cox K."/>
            <person name="Korf I."/>
            <person name="Meyers B.C."/>
            <person name="Michelmore R.W."/>
        </authorList>
    </citation>
    <scope>NUCLEOTIDE SEQUENCE [LARGE SCALE GENOMIC DNA]</scope>
    <source>
        <strain evidence="2">cv. Salinas</strain>
        <tissue evidence="1">Seedlings</tissue>
    </source>
</reference>
<dbReference type="Proteomes" id="UP000235145">
    <property type="component" value="Unassembled WGS sequence"/>
</dbReference>
<dbReference type="EMBL" id="NBSK02000004">
    <property type="protein sequence ID" value="KAJ0214367.1"/>
    <property type="molecule type" value="Genomic_DNA"/>
</dbReference>
<sequence>MNAFNSKLVEGREKPNITCMEFIREYLMKVSSTPMDPFVVNMREKSCTCMSMGVYWFMLVGLRRKGQKQWMKGVTKLKSCLENL</sequence>
<dbReference type="AlphaFoldDB" id="A0A9R1XP04"/>
<comment type="caution">
    <text evidence="1">The sequence shown here is derived from an EMBL/GenBank/DDBJ whole genome shotgun (WGS) entry which is preliminary data.</text>
</comment>
<accession>A0A9R1XP04</accession>
<gene>
    <name evidence="1" type="ORF">LSAT_V11C400186230</name>
</gene>
<organism evidence="1 2">
    <name type="scientific">Lactuca sativa</name>
    <name type="common">Garden lettuce</name>
    <dbReference type="NCBI Taxonomy" id="4236"/>
    <lineage>
        <taxon>Eukaryota</taxon>
        <taxon>Viridiplantae</taxon>
        <taxon>Streptophyta</taxon>
        <taxon>Embryophyta</taxon>
        <taxon>Tracheophyta</taxon>
        <taxon>Spermatophyta</taxon>
        <taxon>Magnoliopsida</taxon>
        <taxon>eudicotyledons</taxon>
        <taxon>Gunneridae</taxon>
        <taxon>Pentapetalae</taxon>
        <taxon>asterids</taxon>
        <taxon>campanulids</taxon>
        <taxon>Asterales</taxon>
        <taxon>Asteraceae</taxon>
        <taxon>Cichorioideae</taxon>
        <taxon>Cichorieae</taxon>
        <taxon>Lactucinae</taxon>
        <taxon>Lactuca</taxon>
    </lineage>
</organism>
<name>A0A9R1XP04_LACSA</name>
<evidence type="ECO:0000313" key="2">
    <source>
        <dbReference type="Proteomes" id="UP000235145"/>
    </source>
</evidence>